<dbReference type="InterPro" id="IPR027477">
    <property type="entry name" value="Succ_DH/fumarate_Rdtase_cat_sf"/>
</dbReference>
<dbReference type="GO" id="GO:0008202">
    <property type="term" value="P:steroid metabolic process"/>
    <property type="evidence" value="ECO:0007669"/>
    <property type="project" value="UniProtKB-ARBA"/>
</dbReference>
<dbReference type="SUPFAM" id="SSF56425">
    <property type="entry name" value="Succinate dehydrogenase/fumarate reductase flavoprotein, catalytic domain"/>
    <property type="match status" value="1"/>
</dbReference>
<gene>
    <name evidence="7" type="ORF">GS424_006825</name>
</gene>
<comment type="cofactor">
    <cofactor evidence="1">
        <name>FAD</name>
        <dbReference type="ChEBI" id="CHEBI:57692"/>
    </cofactor>
</comment>
<dbReference type="InterPro" id="IPR003953">
    <property type="entry name" value="FAD-dep_OxRdtase_2_FAD-bd"/>
</dbReference>
<dbReference type="Gene3D" id="3.50.50.60">
    <property type="entry name" value="FAD/NAD(P)-binding domain"/>
    <property type="match status" value="1"/>
</dbReference>
<dbReference type="PANTHER" id="PTHR43400">
    <property type="entry name" value="FUMARATE REDUCTASE"/>
    <property type="match status" value="1"/>
</dbReference>
<dbReference type="EMBL" id="CP063310">
    <property type="protein sequence ID" value="QOS69549.1"/>
    <property type="molecule type" value="Genomic_DNA"/>
</dbReference>
<evidence type="ECO:0000313" key="7">
    <source>
        <dbReference type="EMBL" id="QOS69549.1"/>
    </source>
</evidence>
<dbReference type="KEGG" id="egd:GS424_006825"/>
<evidence type="ECO:0000313" key="8">
    <source>
        <dbReference type="Proteomes" id="UP000478463"/>
    </source>
</evidence>
<evidence type="ECO:0000256" key="4">
    <source>
        <dbReference type="ARBA" id="ARBA00023002"/>
    </source>
</evidence>
<proteinExistence type="predicted"/>
<dbReference type="InterPro" id="IPR006311">
    <property type="entry name" value="TAT_signal"/>
</dbReference>
<keyword evidence="4" id="KW-0560">Oxidoreductase</keyword>
<dbReference type="RefSeq" id="WP_160941870.1">
    <property type="nucleotide sequence ID" value="NZ_CP063310.1"/>
</dbReference>
<dbReference type="NCBIfam" id="TIGR01409">
    <property type="entry name" value="TAT_signal_seq"/>
    <property type="match status" value="1"/>
</dbReference>
<dbReference type="InterPro" id="IPR050315">
    <property type="entry name" value="FAD-oxidoreductase_2"/>
</dbReference>
<dbReference type="PROSITE" id="PS51318">
    <property type="entry name" value="TAT"/>
    <property type="match status" value="1"/>
</dbReference>
<dbReference type="Gene3D" id="3.90.700.10">
    <property type="entry name" value="Succinate dehydrogenase/fumarate reductase flavoprotein, catalytic domain"/>
    <property type="match status" value="1"/>
</dbReference>
<dbReference type="PROSITE" id="PS51257">
    <property type="entry name" value="PROKAR_LIPOPROTEIN"/>
    <property type="match status" value="1"/>
</dbReference>
<dbReference type="Pfam" id="PF00890">
    <property type="entry name" value="FAD_binding_2"/>
    <property type="match status" value="1"/>
</dbReference>
<dbReference type="AlphaFoldDB" id="A0A6L7IQP2"/>
<evidence type="ECO:0000256" key="3">
    <source>
        <dbReference type="ARBA" id="ARBA00022827"/>
    </source>
</evidence>
<name>A0A6L7IQP2_9ACTN</name>
<sequence length="518" mass="53802">MKQEAGLSRRGFVKAAGAATVALAASSLAAGCAPKDPKQSSQIVGEGSSTEWTDEADVVIMGLGAAGVAAAVEAVAAQSKVIAIEKAEKAGGATVLSGGLIYMGGGTKLQTNLGIEDTPENFKNYLSKALGKSSDPELFATFCDQSVDLYDWCVEQGMKFEGGVDETSHVVEPPEGISLIYSGNERTREYMSVAAPAPRGHAPQGGAINIIEPLLSNVEGDMDIRYKTTGTELVVDSAGAVIGIKAKGPDKGDLAIKANKGVILTSGAFTFNEGLVADARAEVLSCKKRTGGENDLGDGLLAALKIGAATHSLSRMTIGEHVYLYGALSSGALLDYRGHRILSEDWYGSFIGRKVLENSPDSCFIILDQPLYDEVMQNPSAKGLPEPLKADTLEEIAKQTGLPEGNVVFSIERYNEFCDQGADGDFDKGVEYLQPLVTPPFYAVPANLGALASYFTLGGLKINPSAQVVDLDGAAIPGLYAAGRCSCGIFGEYAGSGSSIADGLTFGRIAGKAAATSA</sequence>
<accession>A0A6L7IQP2</accession>
<reference evidence="7 8" key="1">
    <citation type="submission" date="2020-10" db="EMBL/GenBank/DDBJ databases">
        <title>Eggerthella sp. nov., isolated from human feces.</title>
        <authorList>
            <person name="Yajun G."/>
        </authorList>
    </citation>
    <scope>NUCLEOTIDE SEQUENCE [LARGE SCALE GENOMIC DNA]</scope>
    <source>
        <strain evidence="7 8">HF-1101</strain>
    </source>
</reference>
<dbReference type="InterPro" id="IPR019546">
    <property type="entry name" value="TAT_signal_bac_arc"/>
</dbReference>
<keyword evidence="2" id="KW-0285">Flavoprotein</keyword>
<evidence type="ECO:0000259" key="6">
    <source>
        <dbReference type="Pfam" id="PF00890"/>
    </source>
</evidence>
<evidence type="ECO:0000256" key="2">
    <source>
        <dbReference type="ARBA" id="ARBA00022630"/>
    </source>
</evidence>
<dbReference type="SUPFAM" id="SSF51905">
    <property type="entry name" value="FAD/NAD(P)-binding domain"/>
    <property type="match status" value="1"/>
</dbReference>
<dbReference type="GO" id="GO:0033765">
    <property type="term" value="F:steroid dehydrogenase activity, acting on the CH-CH group of donors"/>
    <property type="evidence" value="ECO:0007669"/>
    <property type="project" value="UniProtKB-ARBA"/>
</dbReference>
<keyword evidence="3" id="KW-0274">FAD</keyword>
<dbReference type="PANTHER" id="PTHR43400:SF10">
    <property type="entry name" value="3-OXOSTEROID 1-DEHYDROGENASE"/>
    <property type="match status" value="1"/>
</dbReference>
<evidence type="ECO:0000256" key="1">
    <source>
        <dbReference type="ARBA" id="ARBA00001974"/>
    </source>
</evidence>
<keyword evidence="5" id="KW-0732">Signal</keyword>
<feature type="chain" id="PRO_5038744110" evidence="5">
    <location>
        <begin position="30"/>
        <end position="518"/>
    </location>
</feature>
<feature type="signal peptide" evidence="5">
    <location>
        <begin position="1"/>
        <end position="29"/>
    </location>
</feature>
<organism evidence="7 8">
    <name type="scientific">Eggerthella guodeyinii</name>
    <dbReference type="NCBI Taxonomy" id="2690837"/>
    <lineage>
        <taxon>Bacteria</taxon>
        <taxon>Bacillati</taxon>
        <taxon>Actinomycetota</taxon>
        <taxon>Coriobacteriia</taxon>
        <taxon>Eggerthellales</taxon>
        <taxon>Eggerthellaceae</taxon>
        <taxon>Eggerthella</taxon>
    </lineage>
</organism>
<protein>
    <submittedName>
        <fullName evidence="7">FAD-binding protein</fullName>
    </submittedName>
</protein>
<dbReference type="Proteomes" id="UP000478463">
    <property type="component" value="Chromosome"/>
</dbReference>
<evidence type="ECO:0000256" key="5">
    <source>
        <dbReference type="SAM" id="SignalP"/>
    </source>
</evidence>
<feature type="domain" description="FAD-dependent oxidoreductase 2 FAD-binding" evidence="6">
    <location>
        <begin position="57"/>
        <end position="498"/>
    </location>
</feature>
<dbReference type="InterPro" id="IPR036188">
    <property type="entry name" value="FAD/NAD-bd_sf"/>
</dbReference>